<dbReference type="InterPro" id="IPR029068">
    <property type="entry name" value="Glyas_Bleomycin-R_OHBP_Dase"/>
</dbReference>
<dbReference type="PROSITE" id="PS51819">
    <property type="entry name" value="VOC"/>
    <property type="match status" value="1"/>
</dbReference>
<dbReference type="RefSeq" id="WP_386073979.1">
    <property type="nucleotide sequence ID" value="NZ_JBHTJT010000008.1"/>
</dbReference>
<feature type="domain" description="VOC" evidence="1">
    <location>
        <begin position="6"/>
        <end position="129"/>
    </location>
</feature>
<dbReference type="Proteomes" id="UP001597108">
    <property type="component" value="Unassembled WGS sequence"/>
</dbReference>
<dbReference type="PANTHER" id="PTHR33993">
    <property type="entry name" value="GLYOXALASE-RELATED"/>
    <property type="match status" value="1"/>
</dbReference>
<keyword evidence="3" id="KW-1185">Reference proteome</keyword>
<dbReference type="Pfam" id="PF00903">
    <property type="entry name" value="Glyoxalase"/>
    <property type="match status" value="1"/>
</dbReference>
<sequence>MTEPCPVVHFEMPYEDAGRMAAFYEQVFGWKTNALGPEMGHYVLAETTETEAGRALTPGAINGGFFPRRDDRPAQGPLVVIGVADIAAAMERIGASGGKVHGTPHEIPGVGLYVAFTDCEGNSASMLQPLRATA</sequence>
<dbReference type="PANTHER" id="PTHR33993:SF2">
    <property type="entry name" value="VOC DOMAIN-CONTAINING PROTEIN"/>
    <property type="match status" value="1"/>
</dbReference>
<dbReference type="EMBL" id="JBHTJT010000008">
    <property type="protein sequence ID" value="MFD0979654.1"/>
    <property type="molecule type" value="Genomic_DNA"/>
</dbReference>
<name>A0ABW3INN8_9RHOB</name>
<protein>
    <submittedName>
        <fullName evidence="2">VOC family protein</fullName>
    </submittedName>
</protein>
<dbReference type="CDD" id="cd07247">
    <property type="entry name" value="SgaA_N_like"/>
    <property type="match status" value="1"/>
</dbReference>
<gene>
    <name evidence="2" type="ORF">ACFQ2S_08310</name>
</gene>
<dbReference type="SUPFAM" id="SSF54593">
    <property type="entry name" value="Glyoxalase/Bleomycin resistance protein/Dihydroxybiphenyl dioxygenase"/>
    <property type="match status" value="1"/>
</dbReference>
<proteinExistence type="predicted"/>
<dbReference type="Gene3D" id="3.10.180.10">
    <property type="entry name" value="2,3-Dihydroxybiphenyl 1,2-Dioxygenase, domain 1"/>
    <property type="match status" value="1"/>
</dbReference>
<comment type="caution">
    <text evidence="2">The sequence shown here is derived from an EMBL/GenBank/DDBJ whole genome shotgun (WGS) entry which is preliminary data.</text>
</comment>
<reference evidence="3" key="1">
    <citation type="journal article" date="2019" name="Int. J. Syst. Evol. Microbiol.">
        <title>The Global Catalogue of Microorganisms (GCM) 10K type strain sequencing project: providing services to taxonomists for standard genome sequencing and annotation.</title>
        <authorList>
            <consortium name="The Broad Institute Genomics Platform"/>
            <consortium name="The Broad Institute Genome Sequencing Center for Infectious Disease"/>
            <person name="Wu L."/>
            <person name="Ma J."/>
        </authorList>
    </citation>
    <scope>NUCLEOTIDE SEQUENCE [LARGE SCALE GENOMIC DNA]</scope>
    <source>
        <strain evidence="3">CCUG 60524</strain>
    </source>
</reference>
<evidence type="ECO:0000259" key="1">
    <source>
        <dbReference type="PROSITE" id="PS51819"/>
    </source>
</evidence>
<dbReference type="InterPro" id="IPR004360">
    <property type="entry name" value="Glyas_Fos-R_dOase_dom"/>
</dbReference>
<dbReference type="InterPro" id="IPR037523">
    <property type="entry name" value="VOC_core"/>
</dbReference>
<evidence type="ECO:0000313" key="2">
    <source>
        <dbReference type="EMBL" id="MFD0979654.1"/>
    </source>
</evidence>
<organism evidence="2 3">
    <name type="scientific">Tropicimonas aquimaris</name>
    <dbReference type="NCBI Taxonomy" id="914152"/>
    <lineage>
        <taxon>Bacteria</taxon>
        <taxon>Pseudomonadati</taxon>
        <taxon>Pseudomonadota</taxon>
        <taxon>Alphaproteobacteria</taxon>
        <taxon>Rhodobacterales</taxon>
        <taxon>Roseobacteraceae</taxon>
        <taxon>Tropicimonas</taxon>
    </lineage>
</organism>
<dbReference type="InterPro" id="IPR052164">
    <property type="entry name" value="Anthracycline_SecMetBiosynth"/>
</dbReference>
<evidence type="ECO:0000313" key="3">
    <source>
        <dbReference type="Proteomes" id="UP001597108"/>
    </source>
</evidence>
<accession>A0ABW3INN8</accession>